<dbReference type="Gene3D" id="3.40.50.1110">
    <property type="entry name" value="SGNH hydrolase"/>
    <property type="match status" value="1"/>
</dbReference>
<evidence type="ECO:0000259" key="5">
    <source>
        <dbReference type="Pfam" id="PF13472"/>
    </source>
</evidence>
<dbReference type="GO" id="GO:0019433">
    <property type="term" value="P:triglyceride catabolic process"/>
    <property type="evidence" value="ECO:0007669"/>
    <property type="project" value="TreeGrafter"/>
</dbReference>
<dbReference type="PANTHER" id="PTHR37981">
    <property type="entry name" value="LIPASE 2"/>
    <property type="match status" value="1"/>
</dbReference>
<dbReference type="Pfam" id="PF13472">
    <property type="entry name" value="Lipase_GDSL_2"/>
    <property type="match status" value="1"/>
</dbReference>
<sequence>MSESVRLVTGAGRTGHGADPKDVQMTRFRMPALSRLAVAAVASLAVAASVFAPAASGAPARSADRPEYVALGDSYSAGVFVRPWDDSDGCGRSYRNYPHQVAERFGYRLRDVTCGAAEVVDGILEPQPSDKILGPPTVPPEGGWPELPAQLEALSADTDVVTVGIGGNSLGFGTILAKCLELGLTQPLKSKPCTDHYTGSGAGAPWLADRFAQLDADFGRMMRAIHAAAPHARVAVVGYPAIVPDNSGCTFLHWNQLGSVKKGDMPWLDGLEQRLNDLLRRHSGHQNAAYVDTYGPSVGHGVCRSGDAKWMYGIRDNLTGDGDQTDPPTELCDDIPGSGEACTLVHPNARGLDNQAREVAKVLQHDGGTPPGRLTPAGLTPPDRR</sequence>
<feature type="disulfide bond" evidence="2">
    <location>
        <begin position="179"/>
        <end position="193"/>
    </location>
</feature>
<dbReference type="InterPro" id="IPR037460">
    <property type="entry name" value="SEST-like"/>
</dbReference>
<dbReference type="AlphaFoldDB" id="A0A5J4LDL0"/>
<feature type="active site" evidence="1">
    <location>
        <position position="346"/>
    </location>
</feature>
<feature type="domain" description="SGNH hydrolase-type esterase" evidence="5">
    <location>
        <begin position="70"/>
        <end position="351"/>
    </location>
</feature>
<keyword evidence="7" id="KW-1185">Reference proteome</keyword>
<keyword evidence="4" id="KW-0472">Membrane</keyword>
<dbReference type="CDD" id="cd01823">
    <property type="entry name" value="SEST_like"/>
    <property type="match status" value="1"/>
</dbReference>
<gene>
    <name evidence="6" type="ORF">San01_19330</name>
</gene>
<dbReference type="SUPFAM" id="SSF52266">
    <property type="entry name" value="SGNH hydrolase"/>
    <property type="match status" value="1"/>
</dbReference>
<feature type="region of interest" description="Disordered" evidence="3">
    <location>
        <begin position="364"/>
        <end position="385"/>
    </location>
</feature>
<evidence type="ECO:0000256" key="2">
    <source>
        <dbReference type="PIRSR" id="PIRSR637460-2"/>
    </source>
</evidence>
<dbReference type="InterPro" id="IPR013830">
    <property type="entry name" value="SGNH_hydro"/>
</dbReference>
<keyword evidence="2" id="KW-1015">Disulfide bond</keyword>
<organism evidence="6 7">
    <name type="scientific">Streptomyces angustmyceticus</name>
    <dbReference type="NCBI Taxonomy" id="285578"/>
    <lineage>
        <taxon>Bacteria</taxon>
        <taxon>Bacillati</taxon>
        <taxon>Actinomycetota</taxon>
        <taxon>Actinomycetes</taxon>
        <taxon>Kitasatosporales</taxon>
        <taxon>Streptomycetaceae</taxon>
        <taxon>Streptomyces</taxon>
    </lineage>
</organism>
<feature type="transmembrane region" description="Helical" evidence="4">
    <location>
        <begin position="36"/>
        <end position="55"/>
    </location>
</feature>
<dbReference type="EMBL" id="BLAG01000006">
    <property type="protein sequence ID" value="GES29446.1"/>
    <property type="molecule type" value="Genomic_DNA"/>
</dbReference>
<evidence type="ECO:0000313" key="6">
    <source>
        <dbReference type="EMBL" id="GES29446.1"/>
    </source>
</evidence>
<name>A0A5J4LDL0_9ACTN</name>
<dbReference type="Proteomes" id="UP000325598">
    <property type="component" value="Unassembled WGS sequence"/>
</dbReference>
<dbReference type="GO" id="GO:0004806">
    <property type="term" value="F:triacylglycerol lipase activity"/>
    <property type="evidence" value="ECO:0007669"/>
    <property type="project" value="TreeGrafter"/>
</dbReference>
<keyword evidence="4" id="KW-0812">Transmembrane</keyword>
<accession>A0A5J4LDL0</accession>
<comment type="caution">
    <text evidence="6">The sequence shown here is derived from an EMBL/GenBank/DDBJ whole genome shotgun (WGS) entry which is preliminary data.</text>
</comment>
<evidence type="ECO:0000256" key="1">
    <source>
        <dbReference type="PIRSR" id="PIRSR637460-1"/>
    </source>
</evidence>
<dbReference type="InterPro" id="IPR036514">
    <property type="entry name" value="SGNH_hydro_sf"/>
</dbReference>
<feature type="active site" description="Nucleophile" evidence="1">
    <location>
        <position position="74"/>
    </location>
</feature>
<proteinExistence type="predicted"/>
<protein>
    <recommendedName>
        <fullName evidence="5">SGNH hydrolase-type esterase domain-containing protein</fullName>
    </recommendedName>
</protein>
<evidence type="ECO:0000256" key="4">
    <source>
        <dbReference type="SAM" id="Phobius"/>
    </source>
</evidence>
<feature type="region of interest" description="Disordered" evidence="3">
    <location>
        <begin position="1"/>
        <end position="21"/>
    </location>
</feature>
<dbReference type="PANTHER" id="PTHR37981:SF1">
    <property type="entry name" value="SGNH HYDROLASE-TYPE ESTERASE DOMAIN-CONTAINING PROTEIN"/>
    <property type="match status" value="1"/>
</dbReference>
<evidence type="ECO:0000256" key="3">
    <source>
        <dbReference type="SAM" id="MobiDB-lite"/>
    </source>
</evidence>
<feature type="disulfide bond" evidence="2">
    <location>
        <begin position="249"/>
        <end position="303"/>
    </location>
</feature>
<keyword evidence="4" id="KW-1133">Transmembrane helix</keyword>
<evidence type="ECO:0000313" key="7">
    <source>
        <dbReference type="Proteomes" id="UP000325598"/>
    </source>
</evidence>
<reference evidence="6 7" key="1">
    <citation type="submission" date="2019-10" db="EMBL/GenBank/DDBJ databases">
        <title>Whole genome shotgun sequence of Streptomyces angustmyceticus NBRC 3934.</title>
        <authorList>
            <person name="Hosoyama A."/>
            <person name="Ichikawa N."/>
            <person name="Kimura A."/>
            <person name="Kitahashi Y."/>
            <person name="Komaki H."/>
            <person name="Uohara A."/>
        </authorList>
    </citation>
    <scope>NUCLEOTIDE SEQUENCE [LARGE SCALE GENOMIC DNA]</scope>
    <source>
        <strain evidence="6 7">NBRC 3934</strain>
    </source>
</reference>
<feature type="disulfide bond" evidence="2">
    <location>
        <begin position="90"/>
        <end position="114"/>
    </location>
</feature>